<reference evidence="3 4" key="1">
    <citation type="journal article" date="2021" name="ISME Commun">
        <title>Automated analysis of genomic sequences facilitates high-throughput and comprehensive description of bacteria.</title>
        <authorList>
            <person name="Hitch T.C.A."/>
        </authorList>
    </citation>
    <scope>NUCLEOTIDE SEQUENCE [LARGE SCALE GENOMIC DNA]</scope>
    <source>
        <strain evidence="3 4">Sanger_31</strain>
    </source>
</reference>
<feature type="domain" description="Serine aminopeptidase S33" evidence="2">
    <location>
        <begin position="30"/>
        <end position="292"/>
    </location>
</feature>
<gene>
    <name evidence="3" type="ORF">OCV57_04565</name>
</gene>
<keyword evidence="1" id="KW-1133">Transmembrane helix</keyword>
<dbReference type="Gene3D" id="3.40.50.1820">
    <property type="entry name" value="alpha/beta hydrolase"/>
    <property type="match status" value="1"/>
</dbReference>
<sequence>MNCTHFKSYYPSSDGLHKIAYYVRFPIGTVRGVVQISHGMCEYFRRYDDLAEFLTGLGFAVCGNDHLGHGDSVNDSSELGYFSPEHGWENAVEDMYTLTKMMKHNYPDKPYFLLGHSMGSFLARAFVTKHGRNLTAAIFCGTSGGMAGIPALLTLVDSLKILHGDKYRSNAVNKLAFGAYTRKITDKVSEYDWISRDPEIVSTYEKDPKCNFIFTLNGFENLAKLLWYVSNEKWFSTYPKTLPTYLIAGSADPVGNYGKGVLNVFNRLSLNGCDVEMKIYENARHELVNETNRREVYNDIADFLLDIISSEMCSD</sequence>
<dbReference type="InterPro" id="IPR029058">
    <property type="entry name" value="AB_hydrolase_fold"/>
</dbReference>
<dbReference type="Proteomes" id="UP001208131">
    <property type="component" value="Unassembled WGS sequence"/>
</dbReference>
<accession>A0AAE3IFW0</accession>
<proteinExistence type="predicted"/>
<name>A0AAE3IFW0_9FIRM</name>
<dbReference type="PANTHER" id="PTHR11614">
    <property type="entry name" value="PHOSPHOLIPASE-RELATED"/>
    <property type="match status" value="1"/>
</dbReference>
<keyword evidence="4" id="KW-1185">Reference proteome</keyword>
<dbReference type="RefSeq" id="WP_195387876.1">
    <property type="nucleotide sequence ID" value="NZ_JAOQJZ010000003.1"/>
</dbReference>
<protein>
    <submittedName>
        <fullName evidence="3">Lysophospholipase</fullName>
    </submittedName>
</protein>
<keyword evidence="1" id="KW-0812">Transmembrane</keyword>
<keyword evidence="1" id="KW-0472">Membrane</keyword>
<dbReference type="AlphaFoldDB" id="A0AAE3IFW0"/>
<dbReference type="SUPFAM" id="SSF53474">
    <property type="entry name" value="alpha/beta-Hydrolases"/>
    <property type="match status" value="1"/>
</dbReference>
<evidence type="ECO:0000313" key="4">
    <source>
        <dbReference type="Proteomes" id="UP001208131"/>
    </source>
</evidence>
<feature type="transmembrane region" description="Helical" evidence="1">
    <location>
        <begin position="133"/>
        <end position="156"/>
    </location>
</feature>
<dbReference type="InterPro" id="IPR051044">
    <property type="entry name" value="MAG_DAG_Lipase"/>
</dbReference>
<dbReference type="Pfam" id="PF12146">
    <property type="entry name" value="Hydrolase_4"/>
    <property type="match status" value="1"/>
</dbReference>
<evidence type="ECO:0000256" key="1">
    <source>
        <dbReference type="SAM" id="Phobius"/>
    </source>
</evidence>
<comment type="caution">
    <text evidence="3">The sequence shown here is derived from an EMBL/GenBank/DDBJ whole genome shotgun (WGS) entry which is preliminary data.</text>
</comment>
<evidence type="ECO:0000259" key="2">
    <source>
        <dbReference type="Pfam" id="PF12146"/>
    </source>
</evidence>
<dbReference type="EMBL" id="JAOQJZ010000003">
    <property type="protein sequence ID" value="MCU6705199.1"/>
    <property type="molecule type" value="Genomic_DNA"/>
</dbReference>
<evidence type="ECO:0000313" key="3">
    <source>
        <dbReference type="EMBL" id="MCU6705199.1"/>
    </source>
</evidence>
<dbReference type="InterPro" id="IPR022742">
    <property type="entry name" value="Hydrolase_4"/>
</dbReference>
<organism evidence="3 4">
    <name type="scientific">Hominimerdicola aceti</name>
    <dbReference type="NCBI Taxonomy" id="2981726"/>
    <lineage>
        <taxon>Bacteria</taxon>
        <taxon>Bacillati</taxon>
        <taxon>Bacillota</taxon>
        <taxon>Clostridia</taxon>
        <taxon>Eubacteriales</taxon>
        <taxon>Oscillospiraceae</taxon>
        <taxon>Hominimerdicola</taxon>
    </lineage>
</organism>